<accession>A0A2P2QF62</accession>
<dbReference type="EMBL" id="GGEC01085013">
    <property type="protein sequence ID" value="MBX65497.1"/>
    <property type="molecule type" value="Transcribed_RNA"/>
</dbReference>
<name>A0A2P2QF62_RHIMU</name>
<protein>
    <submittedName>
        <fullName evidence="1">Uncharacterized protein</fullName>
    </submittedName>
</protein>
<organism evidence="1">
    <name type="scientific">Rhizophora mucronata</name>
    <name type="common">Asiatic mangrove</name>
    <dbReference type="NCBI Taxonomy" id="61149"/>
    <lineage>
        <taxon>Eukaryota</taxon>
        <taxon>Viridiplantae</taxon>
        <taxon>Streptophyta</taxon>
        <taxon>Embryophyta</taxon>
        <taxon>Tracheophyta</taxon>
        <taxon>Spermatophyta</taxon>
        <taxon>Magnoliopsida</taxon>
        <taxon>eudicotyledons</taxon>
        <taxon>Gunneridae</taxon>
        <taxon>Pentapetalae</taxon>
        <taxon>rosids</taxon>
        <taxon>fabids</taxon>
        <taxon>Malpighiales</taxon>
        <taxon>Rhizophoraceae</taxon>
        <taxon>Rhizophora</taxon>
    </lineage>
</organism>
<proteinExistence type="predicted"/>
<sequence>MINKKLCCCGLNLVLIKMQGELLPILSDFKLSLSFNH</sequence>
<reference evidence="1" key="1">
    <citation type="submission" date="2018-02" db="EMBL/GenBank/DDBJ databases">
        <title>Rhizophora mucronata_Transcriptome.</title>
        <authorList>
            <person name="Meera S.P."/>
            <person name="Sreeshan A."/>
            <person name="Augustine A."/>
        </authorList>
    </citation>
    <scope>NUCLEOTIDE SEQUENCE</scope>
    <source>
        <tissue evidence="1">Leaf</tissue>
    </source>
</reference>
<dbReference type="AlphaFoldDB" id="A0A2P2QF62"/>
<evidence type="ECO:0000313" key="1">
    <source>
        <dbReference type="EMBL" id="MBX65497.1"/>
    </source>
</evidence>